<dbReference type="InterPro" id="IPR001547">
    <property type="entry name" value="Glyco_hydro_5"/>
</dbReference>
<dbReference type="AlphaFoldDB" id="A0A563TXL3"/>
<name>A0A563TXL3_9SPHI</name>
<keyword evidence="3 4" id="KW-0326">Glycosidase</keyword>
<dbReference type="Proteomes" id="UP000320042">
    <property type="component" value="Unassembled WGS sequence"/>
</dbReference>
<dbReference type="InterPro" id="IPR017853">
    <property type="entry name" value="GH"/>
</dbReference>
<keyword evidence="7" id="KW-1185">Reference proteome</keyword>
<dbReference type="GO" id="GO:0009251">
    <property type="term" value="P:glucan catabolic process"/>
    <property type="evidence" value="ECO:0007669"/>
    <property type="project" value="TreeGrafter"/>
</dbReference>
<reference evidence="6 7" key="1">
    <citation type="submission" date="2019-07" db="EMBL/GenBank/DDBJ databases">
        <authorList>
            <person name="Kim J."/>
        </authorList>
    </citation>
    <scope>NUCLEOTIDE SEQUENCE [LARGE SCALE GENOMIC DNA]</scope>
    <source>
        <strain evidence="7">dk17</strain>
    </source>
</reference>
<dbReference type="Gene3D" id="3.20.20.80">
    <property type="entry name" value="Glycosidases"/>
    <property type="match status" value="1"/>
</dbReference>
<gene>
    <name evidence="6" type="ORF">FPZ43_18885</name>
</gene>
<dbReference type="OrthoDB" id="9800955at2"/>
<keyword evidence="1" id="KW-0732">Signal</keyword>
<sequence>MKKTPCLKLLFTTVIPFIVIILVGMPAVLAKSNPSAPNLREIAFKRAKSLDNGISVSWLEQTWNTNVLAQNPLKTSSFELLRKLGIKTIRLPVAFAHLEEKGIPPEKVFTHIDEVLKQCKAYNFNLIIDYHYGKLDDKNYLTETPKIISLWLKLTKRFIRESGDKVFFELYNEPPPMDPKVWKDAGYNIVTAIRKVDKNRTLIVGASNFNSIYELSRMERLADENIIYTYHFYEPFLFTHQGADWVGNQVATTGIPFPYNAAAYPPLNVKAKGTWGETNYYQYQKDGNEQAIRDKLQIVKNWAAKYYVPVICGEYGVYNKYADADSRCRYITAVRRNLKAMQMPGILWDYNTNFSIFDGTPSVENLSDCMKQAIDYTAKK</sequence>
<feature type="domain" description="Glycoside hydrolase family 5" evidence="5">
    <location>
        <begin position="73"/>
        <end position="352"/>
    </location>
</feature>
<evidence type="ECO:0000256" key="1">
    <source>
        <dbReference type="ARBA" id="ARBA00022729"/>
    </source>
</evidence>
<keyword evidence="2 4" id="KW-0378">Hydrolase</keyword>
<dbReference type="EMBL" id="VOEJ01000012">
    <property type="protein sequence ID" value="TWR24074.1"/>
    <property type="molecule type" value="Genomic_DNA"/>
</dbReference>
<protein>
    <submittedName>
        <fullName evidence="6">Glycoside hydrolase family 5 protein</fullName>
    </submittedName>
</protein>
<dbReference type="PANTHER" id="PTHR31297">
    <property type="entry name" value="GLUCAN ENDO-1,6-BETA-GLUCOSIDASE B"/>
    <property type="match status" value="1"/>
</dbReference>
<dbReference type="RefSeq" id="WP_146383498.1">
    <property type="nucleotide sequence ID" value="NZ_VOEJ01000012.1"/>
</dbReference>
<accession>A0A563TXL3</accession>
<comment type="similarity">
    <text evidence="4">Belongs to the glycosyl hydrolase 5 (cellulase A) family.</text>
</comment>
<evidence type="ECO:0000256" key="4">
    <source>
        <dbReference type="RuleBase" id="RU361153"/>
    </source>
</evidence>
<evidence type="ECO:0000313" key="7">
    <source>
        <dbReference type="Proteomes" id="UP000320042"/>
    </source>
</evidence>
<organism evidence="6 7">
    <name type="scientific">Mucilaginibacter pallidiroseus</name>
    <dbReference type="NCBI Taxonomy" id="2599295"/>
    <lineage>
        <taxon>Bacteria</taxon>
        <taxon>Pseudomonadati</taxon>
        <taxon>Bacteroidota</taxon>
        <taxon>Sphingobacteriia</taxon>
        <taxon>Sphingobacteriales</taxon>
        <taxon>Sphingobacteriaceae</taxon>
        <taxon>Mucilaginibacter</taxon>
    </lineage>
</organism>
<evidence type="ECO:0000259" key="5">
    <source>
        <dbReference type="Pfam" id="PF00150"/>
    </source>
</evidence>
<evidence type="ECO:0000313" key="6">
    <source>
        <dbReference type="EMBL" id="TWR24074.1"/>
    </source>
</evidence>
<evidence type="ECO:0000256" key="2">
    <source>
        <dbReference type="ARBA" id="ARBA00022801"/>
    </source>
</evidence>
<dbReference type="GO" id="GO:0005576">
    <property type="term" value="C:extracellular region"/>
    <property type="evidence" value="ECO:0007669"/>
    <property type="project" value="TreeGrafter"/>
</dbReference>
<dbReference type="PANTHER" id="PTHR31297:SF17">
    <property type="entry name" value="ENDOGLUCANASE"/>
    <property type="match status" value="1"/>
</dbReference>
<evidence type="ECO:0000256" key="3">
    <source>
        <dbReference type="ARBA" id="ARBA00023295"/>
    </source>
</evidence>
<dbReference type="GO" id="GO:0009986">
    <property type="term" value="C:cell surface"/>
    <property type="evidence" value="ECO:0007669"/>
    <property type="project" value="TreeGrafter"/>
</dbReference>
<dbReference type="Pfam" id="PF00150">
    <property type="entry name" value="Cellulase"/>
    <property type="match status" value="1"/>
</dbReference>
<comment type="caution">
    <text evidence="6">The sequence shown here is derived from an EMBL/GenBank/DDBJ whole genome shotgun (WGS) entry which is preliminary data.</text>
</comment>
<dbReference type="SUPFAM" id="SSF51445">
    <property type="entry name" value="(Trans)glycosidases"/>
    <property type="match status" value="1"/>
</dbReference>
<proteinExistence type="inferred from homology"/>
<dbReference type="InterPro" id="IPR050386">
    <property type="entry name" value="Glycosyl_hydrolase_5"/>
</dbReference>
<dbReference type="GO" id="GO:0008422">
    <property type="term" value="F:beta-glucosidase activity"/>
    <property type="evidence" value="ECO:0007669"/>
    <property type="project" value="TreeGrafter"/>
</dbReference>